<feature type="domain" description="HTH tetR-type" evidence="3">
    <location>
        <begin position="18"/>
        <end position="78"/>
    </location>
</feature>
<evidence type="ECO:0000313" key="5">
    <source>
        <dbReference type="Proteomes" id="UP001597063"/>
    </source>
</evidence>
<dbReference type="PANTHER" id="PTHR30055:SF209">
    <property type="entry name" value="POSSIBLE TRANSCRIPTIONAL REGULATORY PROTEIN (PROBABLY TETR-FAMILY)"/>
    <property type="match status" value="1"/>
</dbReference>
<sequence length="222" mass="24053">MERARPEGTPRRERADAVRNRRAILLAAHRLICENGVDQVSMNDIAAEAGVGKGTLFRRFGDREGLIHALFEQLTADWEPGALARLSDPATPPLQRVLGFITELFDHVTVPGRPLLRAMGGHPRAERLEHYRLWLGHLTKAVAEARPDLTEGEAAFMAHVVLNTPRAQFVELLEAEAGLSSDDIRAGIVASTYATLSGPRLPSELLPPVRACAKGAGGGPPQ</sequence>
<dbReference type="EMBL" id="JBHTGP010000006">
    <property type="protein sequence ID" value="MFD0685726.1"/>
    <property type="molecule type" value="Genomic_DNA"/>
</dbReference>
<evidence type="ECO:0000259" key="3">
    <source>
        <dbReference type="PROSITE" id="PS50977"/>
    </source>
</evidence>
<protein>
    <submittedName>
        <fullName evidence="4">TetR/AcrR family transcriptional regulator</fullName>
    </submittedName>
</protein>
<dbReference type="PANTHER" id="PTHR30055">
    <property type="entry name" value="HTH-TYPE TRANSCRIPTIONAL REGULATOR RUTR"/>
    <property type="match status" value="1"/>
</dbReference>
<dbReference type="InterPro" id="IPR050109">
    <property type="entry name" value="HTH-type_TetR-like_transc_reg"/>
</dbReference>
<dbReference type="InterPro" id="IPR001647">
    <property type="entry name" value="HTH_TetR"/>
</dbReference>
<dbReference type="Pfam" id="PF00440">
    <property type="entry name" value="TetR_N"/>
    <property type="match status" value="1"/>
</dbReference>
<evidence type="ECO:0000256" key="2">
    <source>
        <dbReference type="PROSITE-ProRule" id="PRU00335"/>
    </source>
</evidence>
<dbReference type="PROSITE" id="PS50977">
    <property type="entry name" value="HTH_TETR_2"/>
    <property type="match status" value="1"/>
</dbReference>
<dbReference type="Proteomes" id="UP001597063">
    <property type="component" value="Unassembled WGS sequence"/>
</dbReference>
<dbReference type="Gene3D" id="1.10.357.10">
    <property type="entry name" value="Tetracycline Repressor, domain 2"/>
    <property type="match status" value="1"/>
</dbReference>
<comment type="caution">
    <text evidence="4">The sequence shown here is derived from an EMBL/GenBank/DDBJ whole genome shotgun (WGS) entry which is preliminary data.</text>
</comment>
<reference evidence="5" key="1">
    <citation type="journal article" date="2019" name="Int. J. Syst. Evol. Microbiol.">
        <title>The Global Catalogue of Microorganisms (GCM) 10K type strain sequencing project: providing services to taxonomists for standard genome sequencing and annotation.</title>
        <authorList>
            <consortium name="The Broad Institute Genomics Platform"/>
            <consortium name="The Broad Institute Genome Sequencing Center for Infectious Disease"/>
            <person name="Wu L."/>
            <person name="Ma J."/>
        </authorList>
    </citation>
    <scope>NUCLEOTIDE SEQUENCE [LARGE SCALE GENOMIC DNA]</scope>
    <source>
        <strain evidence="5">JCM 9371</strain>
    </source>
</reference>
<dbReference type="RefSeq" id="WP_131759171.1">
    <property type="nucleotide sequence ID" value="NZ_CAACUY010000070.1"/>
</dbReference>
<evidence type="ECO:0000313" key="4">
    <source>
        <dbReference type="EMBL" id="MFD0685726.1"/>
    </source>
</evidence>
<accession>A0ABW2XHH9</accession>
<gene>
    <name evidence="4" type="ORF">ACFQZM_14570</name>
</gene>
<keyword evidence="1 2" id="KW-0238">DNA-binding</keyword>
<evidence type="ECO:0000256" key="1">
    <source>
        <dbReference type="ARBA" id="ARBA00023125"/>
    </source>
</evidence>
<organism evidence="4 5">
    <name type="scientific">Actinomadura fibrosa</name>
    <dbReference type="NCBI Taxonomy" id="111802"/>
    <lineage>
        <taxon>Bacteria</taxon>
        <taxon>Bacillati</taxon>
        <taxon>Actinomycetota</taxon>
        <taxon>Actinomycetes</taxon>
        <taxon>Streptosporangiales</taxon>
        <taxon>Thermomonosporaceae</taxon>
        <taxon>Actinomadura</taxon>
    </lineage>
</organism>
<dbReference type="PRINTS" id="PR00455">
    <property type="entry name" value="HTHTETR"/>
</dbReference>
<dbReference type="InterPro" id="IPR009057">
    <property type="entry name" value="Homeodomain-like_sf"/>
</dbReference>
<dbReference type="SUPFAM" id="SSF46689">
    <property type="entry name" value="Homeodomain-like"/>
    <property type="match status" value="1"/>
</dbReference>
<feature type="DNA-binding region" description="H-T-H motif" evidence="2">
    <location>
        <begin position="41"/>
        <end position="60"/>
    </location>
</feature>
<keyword evidence="5" id="KW-1185">Reference proteome</keyword>
<proteinExistence type="predicted"/>
<name>A0ABW2XHH9_9ACTN</name>